<keyword evidence="9" id="KW-1185">Reference proteome</keyword>
<dbReference type="PROSITE" id="PS50885">
    <property type="entry name" value="HAMP"/>
    <property type="match status" value="1"/>
</dbReference>
<dbReference type="EMBL" id="JACOGF010000010">
    <property type="protein sequence ID" value="MBC3919537.1"/>
    <property type="molecule type" value="Genomic_DNA"/>
</dbReference>
<dbReference type="CDD" id="cd11386">
    <property type="entry name" value="MCP_signal"/>
    <property type="match status" value="1"/>
</dbReference>
<dbReference type="Gene3D" id="6.10.340.10">
    <property type="match status" value="1"/>
</dbReference>
<dbReference type="InterPro" id="IPR024478">
    <property type="entry name" value="HlyB_4HB_MCP"/>
</dbReference>
<feature type="region of interest" description="Disordered" evidence="4">
    <location>
        <begin position="541"/>
        <end position="587"/>
    </location>
</feature>
<keyword evidence="5" id="KW-1133">Transmembrane helix</keyword>
<name>A0ABR6ZUK3_9BURK</name>
<feature type="domain" description="Methyl-accepting transducer" evidence="6">
    <location>
        <begin position="269"/>
        <end position="498"/>
    </location>
</feature>
<evidence type="ECO:0000256" key="2">
    <source>
        <dbReference type="ARBA" id="ARBA00029447"/>
    </source>
</evidence>
<feature type="transmembrane region" description="Helical" evidence="5">
    <location>
        <begin position="191"/>
        <end position="211"/>
    </location>
</feature>
<comment type="caution">
    <text evidence="8">The sequence shown here is derived from an EMBL/GenBank/DDBJ whole genome shotgun (WGS) entry which is preliminary data.</text>
</comment>
<dbReference type="SMART" id="SM00304">
    <property type="entry name" value="HAMP"/>
    <property type="match status" value="1"/>
</dbReference>
<feature type="transmembrane region" description="Helical" evidence="5">
    <location>
        <begin position="12"/>
        <end position="32"/>
    </location>
</feature>
<dbReference type="InterPro" id="IPR004090">
    <property type="entry name" value="Chemotax_Me-accpt_rcpt"/>
</dbReference>
<evidence type="ECO:0000256" key="3">
    <source>
        <dbReference type="PROSITE-ProRule" id="PRU00284"/>
    </source>
</evidence>
<dbReference type="InterPro" id="IPR051310">
    <property type="entry name" value="MCP_chemotaxis"/>
</dbReference>
<dbReference type="Pfam" id="PF12729">
    <property type="entry name" value="4HB_MCP_1"/>
    <property type="match status" value="1"/>
</dbReference>
<sequence>MNFSNLKIRVRLSFGFGLTLLTMLLMVSISVVRLNEIATRNKQILENDAVGVTSALEISAIIQENGSRTLELFITPDQNARTQQYGSIDANKKKITALLDILKKLAQTPKEKDAVDKLVASNAAFVTAFSKTGDLIELDQKDEAVAMMGKITFPALKQSLTDIQALSDIKKSDMAANGEEIKNIIMFSRNLMVILGIIALILSAAVATWIARSITGPLDAAVKVATRVANGDLTGKIEVRSRDETGQLLSALADMNNSLVMTISQVHNSTEMISTASSEIASGNADLSGRTESQASSLEETASSMEELTSTVKQNADNARQANQLAISASEVATKGGHIVGQVVNTMGSIKDSSGKIVDIIGVIDSIAFQTNILALNAAVEAARAGEQGRGFAVVAAEVRNLAQRSASAAKEIKTLIDDSVEKVNLGNKLVDEAGMTMDEIVTSIKHVADIMSEITAASQEQSAGIEQVNLAISHMDEMTTQNAALVEQASAAAESMQEQAGALAQAVSVFKLDVTQKATVPLSINTIRTTNTISTINNSHTAARPVQAQSKSGQTIARSTASVKPALKQSSMEKPATGANSDWEEF</sequence>
<gene>
    <name evidence="8" type="ORF">H8L32_18770</name>
</gene>
<dbReference type="RefSeq" id="WP_186948803.1">
    <property type="nucleotide sequence ID" value="NZ_JACOGF010000010.1"/>
</dbReference>
<organism evidence="8 9">
    <name type="scientific">Undibacterium hunanense</name>
    <dbReference type="NCBI Taxonomy" id="2762292"/>
    <lineage>
        <taxon>Bacteria</taxon>
        <taxon>Pseudomonadati</taxon>
        <taxon>Pseudomonadota</taxon>
        <taxon>Betaproteobacteria</taxon>
        <taxon>Burkholderiales</taxon>
        <taxon>Oxalobacteraceae</taxon>
        <taxon>Undibacterium</taxon>
    </lineage>
</organism>
<evidence type="ECO:0000256" key="4">
    <source>
        <dbReference type="SAM" id="MobiDB-lite"/>
    </source>
</evidence>
<dbReference type="Gene3D" id="1.10.287.950">
    <property type="entry name" value="Methyl-accepting chemotaxis protein"/>
    <property type="match status" value="1"/>
</dbReference>
<keyword evidence="5" id="KW-0812">Transmembrane</keyword>
<keyword evidence="5" id="KW-0472">Membrane</keyword>
<protein>
    <submittedName>
        <fullName evidence="8">MCP four helix bundle domain-containing protein</fullName>
    </submittedName>
</protein>
<dbReference type="Pfam" id="PF00672">
    <property type="entry name" value="HAMP"/>
    <property type="match status" value="1"/>
</dbReference>
<proteinExistence type="inferred from homology"/>
<feature type="domain" description="HAMP" evidence="7">
    <location>
        <begin position="212"/>
        <end position="264"/>
    </location>
</feature>
<evidence type="ECO:0000259" key="7">
    <source>
        <dbReference type="PROSITE" id="PS50885"/>
    </source>
</evidence>
<evidence type="ECO:0000259" key="6">
    <source>
        <dbReference type="PROSITE" id="PS50111"/>
    </source>
</evidence>
<comment type="similarity">
    <text evidence="2">Belongs to the methyl-accepting chemotaxis (MCP) protein family.</text>
</comment>
<dbReference type="SMART" id="SM00283">
    <property type="entry name" value="MA"/>
    <property type="match status" value="1"/>
</dbReference>
<feature type="compositionally biased region" description="Polar residues" evidence="4">
    <location>
        <begin position="290"/>
        <end position="310"/>
    </location>
</feature>
<evidence type="ECO:0000256" key="1">
    <source>
        <dbReference type="ARBA" id="ARBA00022481"/>
    </source>
</evidence>
<dbReference type="InterPro" id="IPR047347">
    <property type="entry name" value="YvaQ-like_sensor"/>
</dbReference>
<evidence type="ECO:0000256" key="5">
    <source>
        <dbReference type="SAM" id="Phobius"/>
    </source>
</evidence>
<dbReference type="PANTHER" id="PTHR43531:SF14">
    <property type="entry name" value="METHYL-ACCEPTING CHEMOTAXIS PROTEIN I-RELATED"/>
    <property type="match status" value="1"/>
</dbReference>
<evidence type="ECO:0000313" key="9">
    <source>
        <dbReference type="Proteomes" id="UP000650424"/>
    </source>
</evidence>
<dbReference type="Pfam" id="PF00015">
    <property type="entry name" value="MCPsignal"/>
    <property type="match status" value="1"/>
</dbReference>
<dbReference type="CDD" id="cd19411">
    <property type="entry name" value="MCP2201-like_sensor"/>
    <property type="match status" value="1"/>
</dbReference>
<dbReference type="InterPro" id="IPR003660">
    <property type="entry name" value="HAMP_dom"/>
</dbReference>
<dbReference type="PRINTS" id="PR00260">
    <property type="entry name" value="CHEMTRNSDUCR"/>
</dbReference>
<accession>A0ABR6ZUK3</accession>
<keyword evidence="1" id="KW-0488">Methylation</keyword>
<feature type="compositionally biased region" description="Polar residues" evidence="4">
    <location>
        <begin position="548"/>
        <end position="573"/>
    </location>
</feature>
<feature type="region of interest" description="Disordered" evidence="4">
    <location>
        <begin position="283"/>
        <end position="310"/>
    </location>
</feature>
<dbReference type="Proteomes" id="UP000650424">
    <property type="component" value="Unassembled WGS sequence"/>
</dbReference>
<dbReference type="CDD" id="cd06225">
    <property type="entry name" value="HAMP"/>
    <property type="match status" value="1"/>
</dbReference>
<evidence type="ECO:0000313" key="8">
    <source>
        <dbReference type="EMBL" id="MBC3919537.1"/>
    </source>
</evidence>
<dbReference type="PANTHER" id="PTHR43531">
    <property type="entry name" value="PROTEIN ICFG"/>
    <property type="match status" value="1"/>
</dbReference>
<dbReference type="PROSITE" id="PS50111">
    <property type="entry name" value="CHEMOTAXIS_TRANSDUC_2"/>
    <property type="match status" value="1"/>
</dbReference>
<reference evidence="8 9" key="1">
    <citation type="submission" date="2020-08" db="EMBL/GenBank/DDBJ databases">
        <title>Novel species isolated from subtropical streams in China.</title>
        <authorList>
            <person name="Lu H."/>
        </authorList>
    </citation>
    <scope>NUCLEOTIDE SEQUENCE [LARGE SCALE GENOMIC DNA]</scope>
    <source>
        <strain evidence="8 9">CY18W</strain>
    </source>
</reference>
<keyword evidence="3" id="KW-0807">Transducer</keyword>
<dbReference type="SUPFAM" id="SSF58104">
    <property type="entry name" value="Methyl-accepting chemotaxis protein (MCP) signaling domain"/>
    <property type="match status" value="1"/>
</dbReference>
<dbReference type="InterPro" id="IPR004089">
    <property type="entry name" value="MCPsignal_dom"/>
</dbReference>